<keyword evidence="3" id="KW-1185">Reference proteome</keyword>
<dbReference type="EMBL" id="JARKIE010000055">
    <property type="protein sequence ID" value="KAJ7691978.1"/>
    <property type="molecule type" value="Genomic_DNA"/>
</dbReference>
<evidence type="ECO:0000313" key="2">
    <source>
        <dbReference type="EMBL" id="KAJ7691978.1"/>
    </source>
</evidence>
<evidence type="ECO:0000313" key="3">
    <source>
        <dbReference type="Proteomes" id="UP001221757"/>
    </source>
</evidence>
<dbReference type="AlphaFoldDB" id="A0AAD7DI63"/>
<name>A0AAD7DI63_MYCRO</name>
<reference evidence="2" key="1">
    <citation type="submission" date="2023-03" db="EMBL/GenBank/DDBJ databases">
        <title>Massive genome expansion in bonnet fungi (Mycena s.s.) driven by repeated elements and novel gene families across ecological guilds.</title>
        <authorList>
            <consortium name="Lawrence Berkeley National Laboratory"/>
            <person name="Harder C.B."/>
            <person name="Miyauchi S."/>
            <person name="Viragh M."/>
            <person name="Kuo A."/>
            <person name="Thoen E."/>
            <person name="Andreopoulos B."/>
            <person name="Lu D."/>
            <person name="Skrede I."/>
            <person name="Drula E."/>
            <person name="Henrissat B."/>
            <person name="Morin E."/>
            <person name="Kohler A."/>
            <person name="Barry K."/>
            <person name="LaButti K."/>
            <person name="Morin E."/>
            <person name="Salamov A."/>
            <person name="Lipzen A."/>
            <person name="Mereny Z."/>
            <person name="Hegedus B."/>
            <person name="Baldrian P."/>
            <person name="Stursova M."/>
            <person name="Weitz H."/>
            <person name="Taylor A."/>
            <person name="Grigoriev I.V."/>
            <person name="Nagy L.G."/>
            <person name="Martin F."/>
            <person name="Kauserud H."/>
        </authorList>
    </citation>
    <scope>NUCLEOTIDE SEQUENCE</scope>
    <source>
        <strain evidence="2">CBHHK067</strain>
    </source>
</reference>
<dbReference type="Proteomes" id="UP001221757">
    <property type="component" value="Unassembled WGS sequence"/>
</dbReference>
<sequence length="273" mass="31106">MNASRCPECGAVNIGSPTQHPRQLDVTSRTPHHAQLLNSNEVPTESDVLMVKSEISETDERLVCLDDQILRLRDRLKELEEEHVALSSYRAQHYGIISPLRRMPSEVLGEIFLCTLPSVHARGRTTLSNSPWRIPWLLSQISGRWRAIVLSTPSLWSLVVLDFSRANANPLSMVKTQIARAQSLKVHFFGSETNDARPQIEMFRCLLEHSPQWEELSIELTSTIVPLLADVRDRLPSLGKLWIQWETWESPEQHTQRISLYFNPPPCSPAHPV</sequence>
<protein>
    <recommendedName>
        <fullName evidence="4">F-box domain-containing protein</fullName>
    </recommendedName>
</protein>
<proteinExistence type="predicted"/>
<keyword evidence="1" id="KW-0175">Coiled coil</keyword>
<accession>A0AAD7DI63</accession>
<organism evidence="2 3">
    <name type="scientific">Mycena rosella</name>
    <name type="common">Pink bonnet</name>
    <name type="synonym">Agaricus rosellus</name>
    <dbReference type="NCBI Taxonomy" id="1033263"/>
    <lineage>
        <taxon>Eukaryota</taxon>
        <taxon>Fungi</taxon>
        <taxon>Dikarya</taxon>
        <taxon>Basidiomycota</taxon>
        <taxon>Agaricomycotina</taxon>
        <taxon>Agaricomycetes</taxon>
        <taxon>Agaricomycetidae</taxon>
        <taxon>Agaricales</taxon>
        <taxon>Marasmiineae</taxon>
        <taxon>Mycenaceae</taxon>
        <taxon>Mycena</taxon>
    </lineage>
</organism>
<feature type="coiled-coil region" evidence="1">
    <location>
        <begin position="62"/>
        <end position="89"/>
    </location>
</feature>
<comment type="caution">
    <text evidence="2">The sequence shown here is derived from an EMBL/GenBank/DDBJ whole genome shotgun (WGS) entry which is preliminary data.</text>
</comment>
<gene>
    <name evidence="2" type="ORF">B0H17DRAFT_551689</name>
</gene>
<evidence type="ECO:0000256" key="1">
    <source>
        <dbReference type="SAM" id="Coils"/>
    </source>
</evidence>
<evidence type="ECO:0008006" key="4">
    <source>
        <dbReference type="Google" id="ProtNLM"/>
    </source>
</evidence>